<evidence type="ECO:0000313" key="4">
    <source>
        <dbReference type="Proteomes" id="UP000011661"/>
    </source>
</evidence>
<comment type="caution">
    <text evidence="3">The sequence shown here is derived from an EMBL/GenBank/DDBJ whole genome shotgun (WGS) entry which is preliminary data.</text>
</comment>
<evidence type="ECO:0000313" key="3">
    <source>
        <dbReference type="EMBL" id="ELY48200.1"/>
    </source>
</evidence>
<feature type="transmembrane region" description="Helical" evidence="2">
    <location>
        <begin position="12"/>
        <end position="37"/>
    </location>
</feature>
<accession>L9WFB6</accession>
<feature type="region of interest" description="Disordered" evidence="1">
    <location>
        <begin position="175"/>
        <end position="202"/>
    </location>
</feature>
<evidence type="ECO:0000256" key="1">
    <source>
        <dbReference type="SAM" id="MobiDB-lite"/>
    </source>
</evidence>
<dbReference type="STRING" id="1230460.C495_01960"/>
<feature type="compositionally biased region" description="Polar residues" evidence="1">
    <location>
        <begin position="188"/>
        <end position="198"/>
    </location>
</feature>
<protein>
    <submittedName>
        <fullName evidence="3">Uncharacterized protein</fullName>
    </submittedName>
</protein>
<dbReference type="Proteomes" id="UP000011661">
    <property type="component" value="Unassembled WGS sequence"/>
</dbReference>
<evidence type="ECO:0000256" key="2">
    <source>
        <dbReference type="SAM" id="Phobius"/>
    </source>
</evidence>
<dbReference type="InterPro" id="IPR055708">
    <property type="entry name" value="DUF7284"/>
</dbReference>
<dbReference type="PATRIC" id="fig|1230460.4.peg.392"/>
<keyword evidence="2" id="KW-0812">Transmembrane</keyword>
<keyword evidence="4" id="KW-1185">Reference proteome</keyword>
<dbReference type="OrthoDB" id="203217at2157"/>
<keyword evidence="2" id="KW-0472">Membrane</keyword>
<reference evidence="3 4" key="1">
    <citation type="journal article" date="2014" name="PLoS Genet.">
        <title>Phylogenetically driven sequencing of extremely halophilic archaea reveals strategies for static and dynamic osmo-response.</title>
        <authorList>
            <person name="Becker E.A."/>
            <person name="Seitzer P.M."/>
            <person name="Tritt A."/>
            <person name="Larsen D."/>
            <person name="Krusor M."/>
            <person name="Yao A.I."/>
            <person name="Wu D."/>
            <person name="Madern D."/>
            <person name="Eisen J.A."/>
            <person name="Darling A.E."/>
            <person name="Facciotti M.T."/>
        </authorList>
    </citation>
    <scope>NUCLEOTIDE SEQUENCE [LARGE SCALE GENOMIC DNA]</scope>
    <source>
        <strain evidence="3 4">JCM 14089</strain>
    </source>
</reference>
<name>L9WFB6_9EURY</name>
<dbReference type="eggNOG" id="arCOG06291">
    <property type="taxonomic scope" value="Archaea"/>
</dbReference>
<dbReference type="EMBL" id="AOHX01000025">
    <property type="protein sequence ID" value="ELY48200.1"/>
    <property type="molecule type" value="Genomic_DNA"/>
</dbReference>
<dbReference type="AlphaFoldDB" id="L9WFB6"/>
<proteinExistence type="predicted"/>
<dbReference type="Pfam" id="PF23955">
    <property type="entry name" value="DUF7284"/>
    <property type="match status" value="1"/>
</dbReference>
<sequence>MIVSRQFDAERGVSTVVDVTLALLLITASVLIIGTYLATAPDERASSAAEPDSTVTIHSTSDIDSRSSARMTEVLSTSTVTVTYSLEDVRDEDTFSEPVITNEQTYTRTDHGSPLGLLADAAVTNHQLDGEPVLAYGDEYEEAVDWAIRQTLLGVDRSVYIVATWEPYDGARINGTATAGEHPPPTADVSSTTTTVPSGFSPVDEAELESNWLEADDWWDEWLDDMADSHPDIDDSSDMPRLDGSDNKSYAAAGTVIGYEIVDGLFPPEPSQYALEDQGIQRALKVYHYQSMVETIGDFSFRSAETHRPLARSHARADEANHKVLVGQDGGYDVTDADALAAWIAADIPRAFADEFDEIDAHYDGDARDERKAELVANAVATEDVTITIQTWNE</sequence>
<keyword evidence="2" id="KW-1133">Transmembrane helix</keyword>
<organism evidence="3 4">
    <name type="scientific">Natronorubrum sulfidifaciens JCM 14089</name>
    <dbReference type="NCBI Taxonomy" id="1230460"/>
    <lineage>
        <taxon>Archaea</taxon>
        <taxon>Methanobacteriati</taxon>
        <taxon>Methanobacteriota</taxon>
        <taxon>Stenosarchaea group</taxon>
        <taxon>Halobacteria</taxon>
        <taxon>Halobacteriales</taxon>
        <taxon>Natrialbaceae</taxon>
        <taxon>Natronorubrum</taxon>
    </lineage>
</organism>
<gene>
    <name evidence="3" type="ORF">C495_01960</name>
</gene>